<evidence type="ECO:0000313" key="3">
    <source>
        <dbReference type="Proteomes" id="UP001597389"/>
    </source>
</evidence>
<name>A0ABW4ZE89_9BACT</name>
<comment type="caution">
    <text evidence="2">The sequence shown here is derived from an EMBL/GenBank/DDBJ whole genome shotgun (WGS) entry which is preliminary data.</text>
</comment>
<feature type="transmembrane region" description="Helical" evidence="1">
    <location>
        <begin position="16"/>
        <end position="39"/>
    </location>
</feature>
<reference evidence="3" key="1">
    <citation type="journal article" date="2019" name="Int. J. Syst. Evol. Microbiol.">
        <title>The Global Catalogue of Microorganisms (GCM) 10K type strain sequencing project: providing services to taxonomists for standard genome sequencing and annotation.</title>
        <authorList>
            <consortium name="The Broad Institute Genomics Platform"/>
            <consortium name="The Broad Institute Genome Sequencing Center for Infectious Disease"/>
            <person name="Wu L."/>
            <person name="Ma J."/>
        </authorList>
    </citation>
    <scope>NUCLEOTIDE SEQUENCE [LARGE SCALE GENOMIC DNA]</scope>
    <source>
        <strain evidence="3">CCUG 57942</strain>
    </source>
</reference>
<evidence type="ECO:0008006" key="4">
    <source>
        <dbReference type="Google" id="ProtNLM"/>
    </source>
</evidence>
<keyword evidence="1" id="KW-0472">Membrane</keyword>
<accession>A0ABW4ZE89</accession>
<proteinExistence type="predicted"/>
<dbReference type="EMBL" id="JBHUJB010000073">
    <property type="protein sequence ID" value="MFD2160238.1"/>
    <property type="molecule type" value="Genomic_DNA"/>
</dbReference>
<dbReference type="RefSeq" id="WP_377086867.1">
    <property type="nucleotide sequence ID" value="NZ_JBHSJL010000014.1"/>
</dbReference>
<evidence type="ECO:0000256" key="1">
    <source>
        <dbReference type="SAM" id="Phobius"/>
    </source>
</evidence>
<keyword evidence="1" id="KW-0812">Transmembrane</keyword>
<dbReference type="Proteomes" id="UP001597389">
    <property type="component" value="Unassembled WGS sequence"/>
</dbReference>
<gene>
    <name evidence="2" type="ORF">ACFSW8_15150</name>
</gene>
<keyword evidence="3" id="KW-1185">Reference proteome</keyword>
<protein>
    <recommendedName>
        <fullName evidence="4">Type 4 fimbrial biogenesis protein PilX N-terminal domain-containing protein</fullName>
    </recommendedName>
</protein>
<keyword evidence="1" id="KW-1133">Transmembrane helix</keyword>
<organism evidence="2 3">
    <name type="scientific">Rubritalea tangerina</name>
    <dbReference type="NCBI Taxonomy" id="430798"/>
    <lineage>
        <taxon>Bacteria</taxon>
        <taxon>Pseudomonadati</taxon>
        <taxon>Verrucomicrobiota</taxon>
        <taxon>Verrucomicrobiia</taxon>
        <taxon>Verrucomicrobiales</taxon>
        <taxon>Rubritaleaceae</taxon>
        <taxon>Rubritalea</taxon>
    </lineage>
</organism>
<sequence>MKKLSTTALQNPDQRGFALIACLSIMTLLVMLVVGMLSLSTSESKAATQEKYAMEARANARMALMVALGELQEAVGPDTRVTANSSILEEAGATGYQSNYLGVWLPMTMEKTVDGEVRRKLTNTFELEELAEEYRTSWDGGDKERGGRFLKWMVSETQLNQRDIDLPKRPDILDSNEYVTIVGEGSLGVQAPRTEHMRVGMVDLESGAYAWGVLSENMKVRVNESHALAEGRMEKLTERCAIPVSGIKSWNRANDPLRRDVGKEFLTSNNKVREDMDNAITQGTMALLGDGSPSLAGDLKPYFFDISTHSVGLLTNPKWGGWKQDLNTLAELPNDPSSKVKRPAQYSLRRTEPNAPLGGWIEAPNGNQFIFATKNYALSGWTSTGEFNNMGDVGPAWDDLLEYMNSYKKYSEGGSTEWLGSIPSFKKGADMNKVYASQSWRFNLPVFRKSMWQLSLFTNPDPSDNAKSNVYVAVKPICEVWNPNNVPLVMPPDFRLRVDQEAFPLSLSYEVSGGKSGVVHLSDVFRGGYLIDFNGMEIPAGESVYVSDIDAEVSNHEHYKEVKVGGLANLRGGLYRQGAPLIED</sequence>
<evidence type="ECO:0000313" key="2">
    <source>
        <dbReference type="EMBL" id="MFD2160238.1"/>
    </source>
</evidence>